<dbReference type="FunCoup" id="G0P1E2">
    <property type="interactions" value="1584"/>
</dbReference>
<dbReference type="HOGENOM" id="CLU_012177_1_0_1"/>
<dbReference type="STRING" id="135651.G0P1E2"/>
<evidence type="ECO:0000313" key="3">
    <source>
        <dbReference type="EMBL" id="EGT42325.1"/>
    </source>
</evidence>
<evidence type="ECO:0000259" key="2">
    <source>
        <dbReference type="SMART" id="SM00583"/>
    </source>
</evidence>
<dbReference type="Pfam" id="PF04435">
    <property type="entry name" value="SPK"/>
    <property type="match status" value="2"/>
</dbReference>
<dbReference type="SMART" id="SM00583">
    <property type="entry name" value="SPK"/>
    <property type="match status" value="1"/>
</dbReference>
<feature type="compositionally biased region" description="Polar residues" evidence="1">
    <location>
        <begin position="283"/>
        <end position="298"/>
    </location>
</feature>
<dbReference type="InterPro" id="IPR053315">
    <property type="entry name" value="Peptidase_C14A"/>
</dbReference>
<name>G0P1E2_CAEBE</name>
<dbReference type="InParanoid" id="G0P1E2"/>
<dbReference type="OrthoDB" id="5911650at2759"/>
<reference evidence="4" key="1">
    <citation type="submission" date="2011-07" db="EMBL/GenBank/DDBJ databases">
        <authorList>
            <consortium name="Caenorhabditis brenneri Sequencing and Analysis Consortium"/>
            <person name="Wilson R.K."/>
        </authorList>
    </citation>
    <scope>NUCLEOTIDE SEQUENCE [LARGE SCALE GENOMIC DNA]</scope>
    <source>
        <strain evidence="4">PB2801</strain>
    </source>
</reference>
<keyword evidence="4" id="KW-1185">Reference proteome</keyword>
<dbReference type="PANTHER" id="PTHR23362:SF8">
    <property type="entry name" value="SPK DOMAIN-CONTAINING PROTEIN"/>
    <property type="match status" value="1"/>
</dbReference>
<dbReference type="InterPro" id="IPR006570">
    <property type="entry name" value="SPK_dom"/>
</dbReference>
<protein>
    <recommendedName>
        <fullName evidence="2">SPK domain-containing protein</fullName>
    </recommendedName>
</protein>
<dbReference type="OMA" id="SMEVEYN"/>
<dbReference type="PANTHER" id="PTHR23362">
    <property type="entry name" value="L-PLASTIN-RELATED"/>
    <property type="match status" value="1"/>
</dbReference>
<dbReference type="Proteomes" id="UP000008068">
    <property type="component" value="Unassembled WGS sequence"/>
</dbReference>
<proteinExistence type="predicted"/>
<evidence type="ECO:0000313" key="4">
    <source>
        <dbReference type="Proteomes" id="UP000008068"/>
    </source>
</evidence>
<feature type="region of interest" description="Disordered" evidence="1">
    <location>
        <begin position="354"/>
        <end position="376"/>
    </location>
</feature>
<feature type="compositionally biased region" description="Low complexity" evidence="1">
    <location>
        <begin position="224"/>
        <end position="250"/>
    </location>
</feature>
<sequence length="509" mass="57379">MSSQPLIKQSAWLSGESLNLMNFIAKKSKTTTTPLRHTKLCEEFIEEYGSQSLRSTLDHRLRVSLRSRIPEIEGLDTETKARMMFVLSGTVDSVFLKELQTAGIVELDERSRITRFQKHSGEMVCSGKHLDHGHERDVGKDDEIIEFLSKFSDRDPQPISLRAFAKIYKKETNYPLSESTIAARLSEVRKTIYTNMKFPKNIRLRMMFVSGVALNDAVLQEARSPVSASSDSTQSSSRPTRSTTKTPIRTCLNKTPEPVPRKQSRVEPPTFRLAGFTKDPDSGSPSPTGEQSSASSWHSMEVEYNKPTPTSRKPQMKQEPSIVQIKEEYMSPPRRNRMSIIDNLRDVPEERVARMSVQGSQRSTPTTSSRMIQSSNEEASSKDYLLMLRSIVRSLDSFILAEVNGQIELAIETVGEKKVLITDLLTVLKSGLLIFKKSAKSVEITEDSTSLKEFLLILRSGLFVHRSAILDDFQMELKEAIDELQAKDKALSIQCIRSVLETLLQLINA</sequence>
<gene>
    <name evidence="3" type="ORF">CAEBREN_04938</name>
</gene>
<organism evidence="4">
    <name type="scientific">Caenorhabditis brenneri</name>
    <name type="common">Nematode worm</name>
    <dbReference type="NCBI Taxonomy" id="135651"/>
    <lineage>
        <taxon>Eukaryota</taxon>
        <taxon>Metazoa</taxon>
        <taxon>Ecdysozoa</taxon>
        <taxon>Nematoda</taxon>
        <taxon>Chromadorea</taxon>
        <taxon>Rhabditida</taxon>
        <taxon>Rhabditina</taxon>
        <taxon>Rhabditomorpha</taxon>
        <taxon>Rhabditoidea</taxon>
        <taxon>Rhabditidae</taxon>
        <taxon>Peloderinae</taxon>
        <taxon>Caenorhabditis</taxon>
    </lineage>
</organism>
<dbReference type="EMBL" id="GL380012">
    <property type="protein sequence ID" value="EGT42325.1"/>
    <property type="molecule type" value="Genomic_DNA"/>
</dbReference>
<feature type="compositionally biased region" description="Polar residues" evidence="1">
    <location>
        <begin position="357"/>
        <end position="376"/>
    </location>
</feature>
<dbReference type="AlphaFoldDB" id="G0P1E2"/>
<accession>G0P1E2</accession>
<feature type="region of interest" description="Disordered" evidence="1">
    <location>
        <begin position="224"/>
        <end position="320"/>
    </location>
</feature>
<evidence type="ECO:0000256" key="1">
    <source>
        <dbReference type="SAM" id="MobiDB-lite"/>
    </source>
</evidence>
<feature type="domain" description="SPK" evidence="2">
    <location>
        <begin position="16"/>
        <end position="127"/>
    </location>
</feature>